<dbReference type="Pfam" id="PF13861">
    <property type="entry name" value="FLgD_tudor"/>
    <property type="match status" value="1"/>
</dbReference>
<feature type="domain" description="FlgD Tudor-like" evidence="8">
    <location>
        <begin position="90"/>
        <end position="219"/>
    </location>
</feature>
<dbReference type="InterPro" id="IPR005648">
    <property type="entry name" value="FlgD"/>
</dbReference>
<evidence type="ECO:0000256" key="4">
    <source>
        <dbReference type="ARBA" id="ARBA00024746"/>
    </source>
</evidence>
<dbReference type="RefSeq" id="WP_251777628.1">
    <property type="nucleotide sequence ID" value="NZ_JAMKFE010000004.1"/>
</dbReference>
<gene>
    <name evidence="9" type="ORF">M8A51_07720</name>
</gene>
<comment type="function">
    <text evidence="4 5">Required for flagellar hook formation. May act as a scaffolding protein.</text>
</comment>
<evidence type="ECO:0000313" key="9">
    <source>
        <dbReference type="EMBL" id="MCM5679417.1"/>
    </source>
</evidence>
<feature type="compositionally biased region" description="Low complexity" evidence="6">
    <location>
        <begin position="1"/>
        <end position="15"/>
    </location>
</feature>
<keyword evidence="3 5" id="KW-1005">Bacterial flagellum biogenesis</keyword>
<dbReference type="Pfam" id="PF13860">
    <property type="entry name" value="FlgD_ig"/>
    <property type="match status" value="1"/>
</dbReference>
<dbReference type="Pfam" id="PF03963">
    <property type="entry name" value="FlgD"/>
    <property type="match status" value="1"/>
</dbReference>
<keyword evidence="10" id="KW-1185">Reference proteome</keyword>
<protein>
    <recommendedName>
        <fullName evidence="2 5">Basal-body rod modification protein FlgD</fullName>
    </recommendedName>
</protein>
<keyword evidence="9" id="KW-0966">Cell projection</keyword>
<evidence type="ECO:0000256" key="6">
    <source>
        <dbReference type="SAM" id="MobiDB-lite"/>
    </source>
</evidence>
<evidence type="ECO:0000256" key="3">
    <source>
        <dbReference type="ARBA" id="ARBA00022795"/>
    </source>
</evidence>
<sequence>MSTTVNGNVTSGTTGLENMGEATSTKKKSEVSAQDRFLTMLVAQMQNQDPLNPMDNAQVTSQMAQINTVTGIEKLNTSITSMMSQMVQAQAMQGASLVGRDVLVPGSSMYMVEGQGRAGFELAGKADKVTVEVLDASGKVLDTIELGAMEQGRHHFQWKPEDVDDVPAVVSYRMTATSGQSSIPVTTYTRDTVGAVSANGSSLELDLYSGSTVSYDKVKAVV</sequence>
<evidence type="ECO:0000259" key="8">
    <source>
        <dbReference type="Pfam" id="PF13861"/>
    </source>
</evidence>
<keyword evidence="9" id="KW-0969">Cilium</keyword>
<dbReference type="InterPro" id="IPR025965">
    <property type="entry name" value="FlgD/Vpr_Ig-like"/>
</dbReference>
<comment type="similarity">
    <text evidence="1 5">Belongs to the FlgD family.</text>
</comment>
<evidence type="ECO:0000256" key="2">
    <source>
        <dbReference type="ARBA" id="ARBA00016013"/>
    </source>
</evidence>
<evidence type="ECO:0000259" key="7">
    <source>
        <dbReference type="Pfam" id="PF13860"/>
    </source>
</evidence>
<name>A0ABT0YL05_9BURK</name>
<dbReference type="Proteomes" id="UP001165541">
    <property type="component" value="Unassembled WGS sequence"/>
</dbReference>
<dbReference type="InterPro" id="IPR025963">
    <property type="entry name" value="FLgD_Tudor"/>
</dbReference>
<dbReference type="Gene3D" id="2.30.30.910">
    <property type="match status" value="1"/>
</dbReference>
<accession>A0ABT0YL05</accession>
<organism evidence="9 10">
    <name type="scientific">Caldimonas mangrovi</name>
    <dbReference type="NCBI Taxonomy" id="2944811"/>
    <lineage>
        <taxon>Bacteria</taxon>
        <taxon>Pseudomonadati</taxon>
        <taxon>Pseudomonadota</taxon>
        <taxon>Betaproteobacteria</taxon>
        <taxon>Burkholderiales</taxon>
        <taxon>Sphaerotilaceae</taxon>
        <taxon>Caldimonas</taxon>
    </lineage>
</organism>
<proteinExistence type="inferred from homology"/>
<comment type="caution">
    <text evidence="9">The sequence shown here is derived from an EMBL/GenBank/DDBJ whole genome shotgun (WGS) entry which is preliminary data.</text>
</comment>
<reference evidence="9" key="1">
    <citation type="submission" date="2022-05" db="EMBL/GenBank/DDBJ databases">
        <title>Schlegelella sp. nov., isolated from mangrove soil.</title>
        <authorList>
            <person name="Liu Y."/>
            <person name="Ge X."/>
            <person name="Liu W."/>
        </authorList>
    </citation>
    <scope>NUCLEOTIDE SEQUENCE</scope>
    <source>
        <strain evidence="9">S2-27</strain>
    </source>
</reference>
<feature type="region of interest" description="Disordered" evidence="6">
    <location>
        <begin position="1"/>
        <end position="31"/>
    </location>
</feature>
<evidence type="ECO:0000313" key="10">
    <source>
        <dbReference type="Proteomes" id="UP001165541"/>
    </source>
</evidence>
<dbReference type="Gene3D" id="2.60.40.4070">
    <property type="match status" value="1"/>
</dbReference>
<evidence type="ECO:0000256" key="1">
    <source>
        <dbReference type="ARBA" id="ARBA00010577"/>
    </source>
</evidence>
<feature type="domain" description="FlgD/Vpr Ig-like" evidence="7">
    <location>
        <begin position="112"/>
        <end position="168"/>
    </location>
</feature>
<dbReference type="EMBL" id="JAMKFE010000004">
    <property type="protein sequence ID" value="MCM5679417.1"/>
    <property type="molecule type" value="Genomic_DNA"/>
</dbReference>
<evidence type="ECO:0000256" key="5">
    <source>
        <dbReference type="RuleBase" id="RU362076"/>
    </source>
</evidence>
<keyword evidence="9" id="KW-0282">Flagellum</keyword>